<dbReference type="OrthoDB" id="1938131at2759"/>
<evidence type="ECO:0000259" key="1">
    <source>
        <dbReference type="PROSITE" id="PS51297"/>
    </source>
</evidence>
<evidence type="ECO:0000313" key="2">
    <source>
        <dbReference type="EMBL" id="GAU26868.1"/>
    </source>
</evidence>
<gene>
    <name evidence="2" type="ORF">TSUD_02700</name>
</gene>
<sequence>MSDFSILKAFNIKVHPPKAPLVKEFLWHPPVFNWIKCNTDGASIGVPAMAACGGIFRNSRSDHLGSFAFNIGEGNAFLAELTGAMLAIEIAASKSWVHLWLESDSRLVVLAFSNPSMVPWRIRNRWMNALLLTKSMRFMATHIYREGNHCADKLANIGLTVQTFTWWDDVHRALSVDFARNKMVDLHSHWQIPIFTALFERLAQNGSEQGLSRFPEQKRKIHRWELMATVVEKRMAYDELSSQQEYFKLKARYEALQRSQRNLMGEDLGPLSCKVLETLESQLDSSLKQIRSTRELKHTVQTTKAGMQVMQMKFHEEFSNLGMHIHDLAHAASGYHRVLEENRKLYNEVLDMIFYFF</sequence>
<dbReference type="EMBL" id="DF973343">
    <property type="protein sequence ID" value="GAU26868.1"/>
    <property type="molecule type" value="Genomic_DNA"/>
</dbReference>
<protein>
    <recommendedName>
        <fullName evidence="1">K-box domain-containing protein</fullName>
    </recommendedName>
</protein>
<dbReference type="CDD" id="cd06222">
    <property type="entry name" value="RNase_H_like"/>
    <property type="match status" value="1"/>
</dbReference>
<organism evidence="2 3">
    <name type="scientific">Trifolium subterraneum</name>
    <name type="common">Subterranean clover</name>
    <dbReference type="NCBI Taxonomy" id="3900"/>
    <lineage>
        <taxon>Eukaryota</taxon>
        <taxon>Viridiplantae</taxon>
        <taxon>Streptophyta</taxon>
        <taxon>Embryophyta</taxon>
        <taxon>Tracheophyta</taxon>
        <taxon>Spermatophyta</taxon>
        <taxon>Magnoliopsida</taxon>
        <taxon>eudicotyledons</taxon>
        <taxon>Gunneridae</taxon>
        <taxon>Pentapetalae</taxon>
        <taxon>rosids</taxon>
        <taxon>fabids</taxon>
        <taxon>Fabales</taxon>
        <taxon>Fabaceae</taxon>
        <taxon>Papilionoideae</taxon>
        <taxon>50 kb inversion clade</taxon>
        <taxon>NPAAA clade</taxon>
        <taxon>Hologalegina</taxon>
        <taxon>IRL clade</taxon>
        <taxon>Trifolieae</taxon>
        <taxon>Trifolium</taxon>
    </lineage>
</organism>
<keyword evidence="3" id="KW-1185">Reference proteome</keyword>
<dbReference type="PROSITE" id="PS51297">
    <property type="entry name" value="K_BOX"/>
    <property type="match status" value="1"/>
</dbReference>
<dbReference type="GO" id="GO:0003700">
    <property type="term" value="F:DNA-binding transcription factor activity"/>
    <property type="evidence" value="ECO:0007669"/>
    <property type="project" value="InterPro"/>
</dbReference>
<dbReference type="InterPro" id="IPR053151">
    <property type="entry name" value="RNase_H-like"/>
</dbReference>
<dbReference type="Pfam" id="PF01486">
    <property type="entry name" value="K-box"/>
    <property type="match status" value="1"/>
</dbReference>
<dbReference type="Gene3D" id="3.30.420.10">
    <property type="entry name" value="Ribonuclease H-like superfamily/Ribonuclease H"/>
    <property type="match status" value="1"/>
</dbReference>
<reference evidence="3" key="1">
    <citation type="journal article" date="2017" name="Front. Plant Sci.">
        <title>Climate Clever Clovers: New Paradigm to Reduce the Environmental Footprint of Ruminants by Breeding Low Methanogenic Forages Utilizing Haplotype Variation.</title>
        <authorList>
            <person name="Kaur P."/>
            <person name="Appels R."/>
            <person name="Bayer P.E."/>
            <person name="Keeble-Gagnere G."/>
            <person name="Wang J."/>
            <person name="Hirakawa H."/>
            <person name="Shirasawa K."/>
            <person name="Vercoe P."/>
            <person name="Stefanova K."/>
            <person name="Durmic Z."/>
            <person name="Nichols P."/>
            <person name="Revell C."/>
            <person name="Isobe S.N."/>
            <person name="Edwards D."/>
            <person name="Erskine W."/>
        </authorList>
    </citation>
    <scope>NUCLEOTIDE SEQUENCE [LARGE SCALE GENOMIC DNA]</scope>
    <source>
        <strain evidence="3">cv. Daliak</strain>
    </source>
</reference>
<dbReference type="InterPro" id="IPR002487">
    <property type="entry name" value="TF_Kbox"/>
</dbReference>
<accession>A0A2Z6M683</accession>
<dbReference type="GO" id="GO:0004523">
    <property type="term" value="F:RNA-DNA hybrid ribonuclease activity"/>
    <property type="evidence" value="ECO:0007669"/>
    <property type="project" value="InterPro"/>
</dbReference>
<name>A0A2Z6M683_TRISU</name>
<feature type="domain" description="K-box" evidence="1">
    <location>
        <begin position="239"/>
        <end position="332"/>
    </location>
</feature>
<dbReference type="GO" id="GO:0005634">
    <property type="term" value="C:nucleus"/>
    <property type="evidence" value="ECO:0007669"/>
    <property type="project" value="InterPro"/>
</dbReference>
<dbReference type="GO" id="GO:0003676">
    <property type="term" value="F:nucleic acid binding"/>
    <property type="evidence" value="ECO:0007669"/>
    <property type="project" value="InterPro"/>
</dbReference>
<dbReference type="InterPro" id="IPR044730">
    <property type="entry name" value="RNase_H-like_dom_plant"/>
</dbReference>
<dbReference type="InterPro" id="IPR036397">
    <property type="entry name" value="RNaseH_sf"/>
</dbReference>
<dbReference type="PANTHER" id="PTHR47723">
    <property type="entry name" value="OS05G0353850 PROTEIN"/>
    <property type="match status" value="1"/>
</dbReference>
<dbReference type="InterPro" id="IPR002156">
    <property type="entry name" value="RNaseH_domain"/>
</dbReference>
<dbReference type="AlphaFoldDB" id="A0A2Z6M683"/>
<dbReference type="Pfam" id="PF13456">
    <property type="entry name" value="RVT_3"/>
    <property type="match status" value="1"/>
</dbReference>
<dbReference type="PANTHER" id="PTHR47723:SF23">
    <property type="entry name" value="REVERSE TRANSCRIPTASE-LIKE PROTEIN"/>
    <property type="match status" value="1"/>
</dbReference>
<dbReference type="SUPFAM" id="SSF53098">
    <property type="entry name" value="Ribonuclease H-like"/>
    <property type="match status" value="1"/>
</dbReference>
<evidence type="ECO:0000313" key="3">
    <source>
        <dbReference type="Proteomes" id="UP000242715"/>
    </source>
</evidence>
<proteinExistence type="predicted"/>
<dbReference type="InterPro" id="IPR012337">
    <property type="entry name" value="RNaseH-like_sf"/>
</dbReference>
<dbReference type="Proteomes" id="UP000242715">
    <property type="component" value="Unassembled WGS sequence"/>
</dbReference>